<proteinExistence type="predicted"/>
<protein>
    <submittedName>
        <fullName evidence="1">Uncharacterized protein</fullName>
    </submittedName>
</protein>
<reference evidence="1" key="1">
    <citation type="journal article" date="2007" name="PLoS ONE">
        <title>The first genome sequence of an elite grapevine cultivar (Pinot noir Vitis vinifera L.): coping with a highly heterozygous genome.</title>
        <authorList>
            <person name="Velasco R."/>
            <person name="Zharkikh A."/>
            <person name="Troggio M."/>
            <person name="Cartwright D.A."/>
            <person name="Cestaro A."/>
            <person name="Pruss D."/>
            <person name="Pindo M."/>
            <person name="FitzGerald L.M."/>
            <person name="Vezzulli S."/>
            <person name="Reid J."/>
            <person name="Malacarne G."/>
            <person name="Iliev D."/>
            <person name="Coppola G."/>
            <person name="Wardell B."/>
            <person name="Micheletti D."/>
            <person name="Macalma T."/>
            <person name="Facci M."/>
            <person name="Mitchell J.T."/>
            <person name="Perazzolli M."/>
            <person name="Eldredge G."/>
            <person name="Gatto P."/>
            <person name="Oyzerski R."/>
            <person name="Moretto M."/>
            <person name="Gutin N."/>
            <person name="Stefanini M."/>
            <person name="Chen Y."/>
            <person name="Segala C."/>
            <person name="Davenport C."/>
            <person name="Dematte L."/>
            <person name="Mraz A."/>
            <person name="Battilana J."/>
            <person name="Stormo K."/>
            <person name="Costa F."/>
            <person name="Tao Q."/>
            <person name="Si-Ammour A."/>
            <person name="Harkins T."/>
            <person name="Lackey A."/>
            <person name="Perbost C."/>
            <person name="Taillon B."/>
            <person name="Stella A."/>
            <person name="Solovyev V."/>
            <person name="Fawcett J.A."/>
            <person name="Sterck L."/>
            <person name="Vandepoele K."/>
            <person name="Grando S.M."/>
            <person name="Toppo S."/>
            <person name="Moser C."/>
            <person name="Lanchbury J."/>
            <person name="Bogden R."/>
            <person name="Skolnick M."/>
            <person name="Sgaramella V."/>
            <person name="Bhatnagar S.K."/>
            <person name="Fontana P."/>
            <person name="Gutin A."/>
            <person name="Van de Peer Y."/>
            <person name="Salamini F."/>
            <person name="Viola R."/>
        </authorList>
    </citation>
    <scope>NUCLEOTIDE SEQUENCE</scope>
</reference>
<name>A5AQP0_VITVI</name>
<gene>
    <name evidence="1" type="ORF">VITISV_030001</name>
</gene>
<dbReference type="AlphaFoldDB" id="A5AQP0"/>
<organism evidence="1">
    <name type="scientific">Vitis vinifera</name>
    <name type="common">Grape</name>
    <dbReference type="NCBI Taxonomy" id="29760"/>
    <lineage>
        <taxon>Eukaryota</taxon>
        <taxon>Viridiplantae</taxon>
        <taxon>Streptophyta</taxon>
        <taxon>Embryophyta</taxon>
        <taxon>Tracheophyta</taxon>
        <taxon>Spermatophyta</taxon>
        <taxon>Magnoliopsida</taxon>
        <taxon>eudicotyledons</taxon>
        <taxon>Gunneridae</taxon>
        <taxon>Pentapetalae</taxon>
        <taxon>rosids</taxon>
        <taxon>Vitales</taxon>
        <taxon>Vitaceae</taxon>
        <taxon>Viteae</taxon>
        <taxon>Vitis</taxon>
    </lineage>
</organism>
<sequence length="383" mass="43722">MRKTSLGANACSASFVRRSAQAWALNPLRFFFVQLRHCLTVDGLGDCLLTIYVVPCKFPRDPKLLNMLAIGGIASTNTGKNKRGRLMEWVEKAYFAWLNKLFEISSFERNRQVLVTDKNLHAVVKEPRRRDRSLSPFRGHRLHHPHLFLILPQLSLHFNSSSVTNTEPNTWVELLAANTKPKIGIELVVPPIAYEEEKEDMAVNLRVGFKERQHKRLSKSITITLPPSKRPCPKILYSELVLTFALAPHAPSWEEIAELMQQIPLFTKREAPVHNMESDPNLSFATRLSFNTLDSVVFHILPMQYYTVIETTEVVVETMGTYIAHNMGDSEELRAKLKLEEGELAAAWKMTDEGARLLRKVEKGKEAIEAEARRLAEKRRVTQ</sequence>
<dbReference type="EMBL" id="AM432370">
    <property type="protein sequence ID" value="CAN64795.1"/>
    <property type="molecule type" value="Genomic_DNA"/>
</dbReference>
<accession>A5AQP0</accession>
<evidence type="ECO:0000313" key="1">
    <source>
        <dbReference type="EMBL" id="CAN64795.1"/>
    </source>
</evidence>